<dbReference type="Proteomes" id="UP000198649">
    <property type="component" value="Unassembled WGS sequence"/>
</dbReference>
<organism evidence="1 2">
    <name type="scientific">Nocardioides psychrotolerans</name>
    <dbReference type="NCBI Taxonomy" id="1005945"/>
    <lineage>
        <taxon>Bacteria</taxon>
        <taxon>Bacillati</taxon>
        <taxon>Actinomycetota</taxon>
        <taxon>Actinomycetes</taxon>
        <taxon>Propionibacteriales</taxon>
        <taxon>Nocardioidaceae</taxon>
        <taxon>Nocardioides</taxon>
    </lineage>
</organism>
<accession>A0A1I3R3E6</accession>
<dbReference type="AlphaFoldDB" id="A0A1I3R3E6"/>
<keyword evidence="2" id="KW-1185">Reference proteome</keyword>
<dbReference type="Gene3D" id="1.10.30.50">
    <property type="match status" value="1"/>
</dbReference>
<sequence length="115" mass="13100">MRALLQQLVPFLPVLVPLAVAPRFIVWGRCPAFATEADHVFAWSRRGPTIVSNGQALCRDHNRSKSNLRPPWWYVRGLERRRTAYFPAGASVRVLARMSAEERAARAVPSRRARH</sequence>
<evidence type="ECO:0008006" key="3">
    <source>
        <dbReference type="Google" id="ProtNLM"/>
    </source>
</evidence>
<dbReference type="EMBL" id="FOQG01000029">
    <property type="protein sequence ID" value="SFJ39981.1"/>
    <property type="molecule type" value="Genomic_DNA"/>
</dbReference>
<gene>
    <name evidence="1" type="ORF">SAMN05216561_1298</name>
</gene>
<evidence type="ECO:0000313" key="2">
    <source>
        <dbReference type="Proteomes" id="UP000198649"/>
    </source>
</evidence>
<dbReference type="CDD" id="cd00085">
    <property type="entry name" value="HNHc"/>
    <property type="match status" value="1"/>
</dbReference>
<proteinExistence type="predicted"/>
<dbReference type="STRING" id="1005945.SAMN05216561_1298"/>
<reference evidence="1 2" key="1">
    <citation type="submission" date="2016-10" db="EMBL/GenBank/DDBJ databases">
        <authorList>
            <person name="de Groot N.N."/>
        </authorList>
    </citation>
    <scope>NUCLEOTIDE SEQUENCE [LARGE SCALE GENOMIC DNA]</scope>
    <source>
        <strain evidence="1 2">CGMCC 1.11156</strain>
    </source>
</reference>
<name>A0A1I3R3E6_9ACTN</name>
<dbReference type="InterPro" id="IPR003615">
    <property type="entry name" value="HNH_nuc"/>
</dbReference>
<protein>
    <recommendedName>
        <fullName evidence="3">HNH endonuclease</fullName>
    </recommendedName>
</protein>
<evidence type="ECO:0000313" key="1">
    <source>
        <dbReference type="EMBL" id="SFJ39981.1"/>
    </source>
</evidence>